<gene>
    <name evidence="1" type="ORF">MKK02DRAFT_38889</name>
</gene>
<dbReference type="Proteomes" id="UP001164286">
    <property type="component" value="Unassembled WGS sequence"/>
</dbReference>
<proteinExistence type="predicted"/>
<comment type="caution">
    <text evidence="1">The sequence shown here is derived from an EMBL/GenBank/DDBJ whole genome shotgun (WGS) entry which is preliminary data.</text>
</comment>
<dbReference type="EMBL" id="JAKWFO010000008">
    <property type="protein sequence ID" value="KAI9634216.1"/>
    <property type="molecule type" value="Genomic_DNA"/>
</dbReference>
<evidence type="ECO:0008006" key="3">
    <source>
        <dbReference type="Google" id="ProtNLM"/>
    </source>
</evidence>
<reference evidence="1" key="1">
    <citation type="journal article" date="2022" name="G3 (Bethesda)">
        <title>High quality genome of the basidiomycete yeast Dioszegia hungarica PDD-24b-2 isolated from cloud water.</title>
        <authorList>
            <person name="Jarrige D."/>
            <person name="Haridas S."/>
            <person name="Bleykasten-Grosshans C."/>
            <person name="Joly M."/>
            <person name="Nadalig T."/>
            <person name="Sancelme M."/>
            <person name="Vuilleumier S."/>
            <person name="Grigoriev I.V."/>
            <person name="Amato P."/>
            <person name="Bringel F."/>
        </authorList>
    </citation>
    <scope>NUCLEOTIDE SEQUENCE</scope>
    <source>
        <strain evidence="1">PDD-24b-2</strain>
    </source>
</reference>
<dbReference type="AlphaFoldDB" id="A0AA38LUQ3"/>
<accession>A0AA38LUQ3</accession>
<protein>
    <recommendedName>
        <fullName evidence="3">BTB domain-containing protein</fullName>
    </recommendedName>
</protein>
<keyword evidence="2" id="KW-1185">Reference proteome</keyword>
<name>A0AA38LUQ3_9TREE</name>
<sequence>MSTPNRRQSAPGTPSAKPVFKSAFSVKKSGDIILQAGDRSAECFYFRLGLLKELSSFFQTLPPPSSSDFHDGTPLIPLHEASSDGLLLFLLAIKSTTTSELLQYPEHLLEYGVQPVCDAAVIGRTYDTPIIYKLLVECIQQDWPRDYYLEYAIWAIGDVRSRLPVAAGNTIREDAGDITEIDEYITDLCRSYAPRHWLQLQDFHLRQLQAPARFRRILGNDTSMLLPYEYHNHTQVAKCSEADQDQAQRVWNLISEAGTMKEVEDLRENGYGLKCEVCRTEARQRCASAFRWLDGFTGHFTVKAG</sequence>
<dbReference type="GeneID" id="77729541"/>
<organism evidence="1 2">
    <name type="scientific">Dioszegia hungarica</name>
    <dbReference type="NCBI Taxonomy" id="4972"/>
    <lineage>
        <taxon>Eukaryota</taxon>
        <taxon>Fungi</taxon>
        <taxon>Dikarya</taxon>
        <taxon>Basidiomycota</taxon>
        <taxon>Agaricomycotina</taxon>
        <taxon>Tremellomycetes</taxon>
        <taxon>Tremellales</taxon>
        <taxon>Bulleribasidiaceae</taxon>
        <taxon>Dioszegia</taxon>
    </lineage>
</organism>
<evidence type="ECO:0000313" key="1">
    <source>
        <dbReference type="EMBL" id="KAI9634216.1"/>
    </source>
</evidence>
<evidence type="ECO:0000313" key="2">
    <source>
        <dbReference type="Proteomes" id="UP001164286"/>
    </source>
</evidence>
<dbReference type="RefSeq" id="XP_052943993.1">
    <property type="nucleotide sequence ID" value="XM_053090336.1"/>
</dbReference>